<evidence type="ECO:0000256" key="8">
    <source>
        <dbReference type="SAM" id="Phobius"/>
    </source>
</evidence>
<feature type="transmembrane region" description="Helical" evidence="8">
    <location>
        <begin position="488"/>
        <end position="509"/>
    </location>
</feature>
<dbReference type="GO" id="GO:0015189">
    <property type="term" value="F:L-lysine transmembrane transporter activity"/>
    <property type="evidence" value="ECO:0007669"/>
    <property type="project" value="TreeGrafter"/>
</dbReference>
<reference evidence="11" key="4">
    <citation type="submission" date="2015-06" db="UniProtKB">
        <authorList>
            <consortium name="EnsemblMetazoa"/>
        </authorList>
    </citation>
    <scope>IDENTIFICATION</scope>
</reference>
<keyword evidence="3" id="KW-0813">Transport</keyword>
<feature type="transmembrane region" description="Helical" evidence="8">
    <location>
        <begin position="228"/>
        <end position="253"/>
    </location>
</feature>
<evidence type="ECO:0000256" key="6">
    <source>
        <dbReference type="ARBA" id="ARBA00023136"/>
    </source>
</evidence>
<keyword evidence="12" id="KW-1185">Reference proteome</keyword>
<evidence type="ECO:0000256" key="1">
    <source>
        <dbReference type="ARBA" id="ARBA00004127"/>
    </source>
</evidence>
<dbReference type="VEuPathDB" id="VectorBase:ADAC005895"/>
<dbReference type="AlphaFoldDB" id="W5JED8"/>
<feature type="transmembrane region" description="Helical" evidence="8">
    <location>
        <begin position="164"/>
        <end position="181"/>
    </location>
</feature>
<evidence type="ECO:0000256" key="2">
    <source>
        <dbReference type="ARBA" id="ARBA00008572"/>
    </source>
</evidence>
<dbReference type="InterPro" id="IPR029485">
    <property type="entry name" value="CAT_C"/>
</dbReference>
<feature type="transmembrane region" description="Helical" evidence="8">
    <location>
        <begin position="455"/>
        <end position="476"/>
    </location>
</feature>
<feature type="transmembrane region" description="Helical" evidence="8">
    <location>
        <begin position="274"/>
        <end position="301"/>
    </location>
</feature>
<feature type="transmembrane region" description="Helical" evidence="8">
    <location>
        <begin position="33"/>
        <end position="53"/>
    </location>
</feature>
<feature type="transmembrane region" description="Helical" evidence="8">
    <location>
        <begin position="96"/>
        <end position="117"/>
    </location>
</feature>
<dbReference type="Proteomes" id="UP000000673">
    <property type="component" value="Unassembled WGS sequence"/>
</dbReference>
<dbReference type="PANTHER" id="PTHR43243">
    <property type="entry name" value="INNER MEMBRANE TRANSPORTER YGJI-RELATED"/>
    <property type="match status" value="1"/>
</dbReference>
<dbReference type="GO" id="GO:0061459">
    <property type="term" value="F:L-arginine transmembrane transporter activity"/>
    <property type="evidence" value="ECO:0007669"/>
    <property type="project" value="TreeGrafter"/>
</dbReference>
<dbReference type="FunFam" id="1.20.1740.10:FF:000024">
    <property type="entry name" value="High affinity cationic amino acid transporter 1"/>
    <property type="match status" value="1"/>
</dbReference>
<feature type="transmembrane region" description="Helical" evidence="8">
    <location>
        <begin position="546"/>
        <end position="564"/>
    </location>
</feature>
<dbReference type="GO" id="GO:0097638">
    <property type="term" value="P:L-arginine import across plasma membrane"/>
    <property type="evidence" value="ECO:0007669"/>
    <property type="project" value="TreeGrafter"/>
</dbReference>
<gene>
    <name evidence="10" type="ORF">AND_005895</name>
</gene>
<evidence type="ECO:0000256" key="7">
    <source>
        <dbReference type="ARBA" id="ARBA00023180"/>
    </source>
</evidence>
<accession>W5JED8</accession>
<evidence type="ECO:0000313" key="10">
    <source>
        <dbReference type="EMBL" id="ETN62401.1"/>
    </source>
</evidence>
<reference evidence="10" key="3">
    <citation type="journal article" date="2013" name="Nucleic Acids Res.">
        <title>The genome of Anopheles darlingi, the main neotropical malaria vector.</title>
        <authorList>
            <person name="Marinotti O."/>
            <person name="Cerqueira G.C."/>
            <person name="de Almeida L.G."/>
            <person name="Ferro M.I."/>
            <person name="Loreto E.L."/>
            <person name="Zaha A."/>
            <person name="Teixeira S.M."/>
            <person name="Wespiser A.R."/>
            <person name="Almeida E Silva A."/>
            <person name="Schlindwein A.D."/>
            <person name="Pacheco A.C."/>
            <person name="Silva A.L."/>
            <person name="Graveley B.R."/>
            <person name="Walenz B.P."/>
            <person name="Lima Bde A."/>
            <person name="Ribeiro C.A."/>
            <person name="Nunes-Silva C.G."/>
            <person name="de Carvalho C.R."/>
            <person name="Soares C.M."/>
            <person name="de Menezes C.B."/>
            <person name="Matiolli C."/>
            <person name="Caffrey D."/>
            <person name="Araujo D.A."/>
            <person name="de Oliveira D.M."/>
            <person name="Golenbock D."/>
            <person name="Grisard E.C."/>
            <person name="Fantinatti-Garboggini F."/>
            <person name="de Carvalho F.M."/>
            <person name="Barcellos F.G."/>
            <person name="Prosdocimi F."/>
            <person name="May G."/>
            <person name="Azevedo Junior G.M."/>
            <person name="Guimaraes G.M."/>
            <person name="Goldman G.H."/>
            <person name="Padilha I.Q."/>
            <person name="Batista Jda S."/>
            <person name="Ferro J.A."/>
            <person name="Ribeiro J.M."/>
            <person name="Fietto J.L."/>
            <person name="Dabbas K.M."/>
            <person name="Cerdeira L."/>
            <person name="Agnez-Lima L.F."/>
            <person name="Brocchi M."/>
            <person name="de Carvalho M.O."/>
            <person name="Teixeira Mde M."/>
            <person name="Diniz Maia Mde M."/>
            <person name="Goldman M.H."/>
            <person name="Cruz Schneider M.P."/>
            <person name="Felipe M.S."/>
            <person name="Hungria M."/>
            <person name="Nicolas M.F."/>
            <person name="Pereira M."/>
            <person name="Montes M.A."/>
            <person name="Cantao M.E."/>
            <person name="Vincentz M."/>
            <person name="Rafael M.S."/>
            <person name="Silverman N."/>
            <person name="Stoco P.H."/>
            <person name="Souza R.C."/>
            <person name="Vicentini R."/>
            <person name="Gazzinelli R.T."/>
            <person name="Neves Rde O."/>
            <person name="Silva R."/>
            <person name="Astolfi-Filho S."/>
            <person name="Maciel T.E."/>
            <person name="Urmenyi T.P."/>
            <person name="Tadei W.P."/>
            <person name="Camargo E.P."/>
            <person name="de Vasconcelos A.T."/>
        </authorList>
    </citation>
    <scope>NUCLEOTIDE SEQUENCE</scope>
</reference>
<keyword evidence="4 8" id="KW-0812">Transmembrane</keyword>
<feature type="transmembrane region" description="Helical" evidence="8">
    <location>
        <begin position="65"/>
        <end position="84"/>
    </location>
</feature>
<dbReference type="Pfam" id="PF13906">
    <property type="entry name" value="AA_permease_C"/>
    <property type="match status" value="1"/>
</dbReference>
<dbReference type="FunCoup" id="W5JED8">
    <property type="interactions" value="97"/>
</dbReference>
<dbReference type="HOGENOM" id="CLU_007946_15_7_1"/>
<name>W5JED8_ANODA</name>
<dbReference type="Gene3D" id="1.20.1740.10">
    <property type="entry name" value="Amino acid/polyamine transporter I"/>
    <property type="match status" value="2"/>
</dbReference>
<evidence type="ECO:0000313" key="11">
    <source>
        <dbReference type="EnsemblMetazoa" id="ADAC005895-PA"/>
    </source>
</evidence>
<dbReference type="InterPro" id="IPR002293">
    <property type="entry name" value="AA/rel_permease1"/>
</dbReference>
<evidence type="ECO:0000313" key="12">
    <source>
        <dbReference type="Proteomes" id="UP000000673"/>
    </source>
</evidence>
<dbReference type="FunFam" id="1.20.1740.10:FF:000010">
    <property type="entry name" value="probable cationic amino acid transporter"/>
    <property type="match status" value="1"/>
</dbReference>
<keyword evidence="5 8" id="KW-1133">Transmembrane helix</keyword>
<dbReference type="OMA" id="ECLIGSA"/>
<dbReference type="GO" id="GO:0012505">
    <property type="term" value="C:endomembrane system"/>
    <property type="evidence" value="ECO:0007669"/>
    <property type="project" value="UniProtKB-SubCell"/>
</dbReference>
<sequence length="617" mass="66544">MHSSLGRFWTALTRKKQKEVDESASPLARVLTLFDLTALGVGGTLGLGVYVLAGSVARDQAGPAVIISFLVAAFASAIAGLCYAEFAARFPKAGSAYVYCYVSIGEFTAFTIGWNLVLEYVIGTSSVARGMAGYIDLLVDKKISNAIRSVMPMHVDFLSDYPDMFSFALVMILACLLAYGVKESTLMNNVFTIINLTVIVIMLVAGGMKCDPGNWSIKPEDIPAGVNGGLGGFAPFGFAGIMAGAAKCFYGFVGFDCVATTGEEAQNPTRNIPLAIVTSLIIIFLSYFGVSAVLTMALPYYLQDADAPFPHLFELLGWTTIKWFCSLGAILSLSTSLLGSLFPLPRVLYAMASDGIIYKKLQTVHPKTQTPVIATMLSGLFAATMAAVFNLQQLIDMMSIGTLLAYTIVSVSVLVLRFQAQELMTTTDFSVTVPEVLRQFVNRSALKEPTHLSSAIVKFSVCVFAFFVSTTCIVLVPAESYVNGDYPGVIAGLIIMVALMVAAYVVISLQPTDNVKLTFKVPLVPLLPLISVFSNVYLMFQLDSGTWVRFGIWITIGYFIYFTYGIRHSIEGERLLAKSKLADGKAASAPTGIDNAGYDEEKKVGFPIPSYTILNKS</sequence>
<dbReference type="EnsemblMetazoa" id="ADAC005895-RA">
    <property type="protein sequence ID" value="ADAC005895-PA"/>
    <property type="gene ID" value="ADAC005895"/>
</dbReference>
<evidence type="ECO:0000256" key="3">
    <source>
        <dbReference type="ARBA" id="ARBA00022448"/>
    </source>
</evidence>
<proteinExistence type="inferred from homology"/>
<feature type="transmembrane region" description="Helical" evidence="8">
    <location>
        <begin position="521"/>
        <end position="540"/>
    </location>
</feature>
<protein>
    <submittedName>
        <fullName evidence="10">Cationic amino acid transporter</fullName>
    </submittedName>
</protein>
<dbReference type="STRING" id="43151.W5JED8"/>
<evidence type="ECO:0000256" key="5">
    <source>
        <dbReference type="ARBA" id="ARBA00022989"/>
    </source>
</evidence>
<feature type="transmembrane region" description="Helical" evidence="8">
    <location>
        <begin position="321"/>
        <end position="349"/>
    </location>
</feature>
<keyword evidence="7" id="KW-0325">Glycoprotein</keyword>
<dbReference type="EMBL" id="ADMH02001479">
    <property type="protein sequence ID" value="ETN62401.1"/>
    <property type="molecule type" value="Genomic_DNA"/>
</dbReference>
<dbReference type="GO" id="GO:0000064">
    <property type="term" value="F:L-ornithine transmembrane transporter activity"/>
    <property type="evidence" value="ECO:0007669"/>
    <property type="project" value="TreeGrafter"/>
</dbReference>
<feature type="transmembrane region" description="Helical" evidence="8">
    <location>
        <begin position="370"/>
        <end position="391"/>
    </location>
</feature>
<feature type="transmembrane region" description="Helical" evidence="8">
    <location>
        <begin position="188"/>
        <end position="208"/>
    </location>
</feature>
<dbReference type="GO" id="GO:0005886">
    <property type="term" value="C:plasma membrane"/>
    <property type="evidence" value="ECO:0007669"/>
    <property type="project" value="TreeGrafter"/>
</dbReference>
<comment type="subcellular location">
    <subcellularLocation>
        <location evidence="1">Endomembrane system</location>
        <topology evidence="1">Multi-pass membrane protein</topology>
    </subcellularLocation>
</comment>
<dbReference type="PANTHER" id="PTHR43243:SF95">
    <property type="entry name" value="LD37241P"/>
    <property type="match status" value="1"/>
</dbReference>
<feature type="transmembrane region" description="Helical" evidence="8">
    <location>
        <begin position="397"/>
        <end position="416"/>
    </location>
</feature>
<evidence type="ECO:0000256" key="4">
    <source>
        <dbReference type="ARBA" id="ARBA00022692"/>
    </source>
</evidence>
<dbReference type="Pfam" id="PF13520">
    <property type="entry name" value="AA_permease_2"/>
    <property type="match status" value="1"/>
</dbReference>
<reference evidence="10 12" key="1">
    <citation type="journal article" date="2010" name="BMC Genomics">
        <title>Combination of measures distinguishes pre-miRNAs from other stem-loops in the genome of the newly sequenced Anopheles darlingi.</title>
        <authorList>
            <person name="Mendes N.D."/>
            <person name="Freitas A.T."/>
            <person name="Vasconcelos A.T."/>
            <person name="Sagot M.F."/>
        </authorList>
    </citation>
    <scope>NUCLEOTIDE SEQUENCE</scope>
</reference>
<dbReference type="eggNOG" id="KOG1286">
    <property type="taxonomic scope" value="Eukaryota"/>
</dbReference>
<reference evidence="10" key="2">
    <citation type="submission" date="2010-05" db="EMBL/GenBank/DDBJ databases">
        <authorList>
            <person name="Almeida L.G."/>
            <person name="Nicolas M.F."/>
            <person name="Souza R.C."/>
            <person name="Vasconcelos A.T.R."/>
        </authorList>
    </citation>
    <scope>NUCLEOTIDE SEQUENCE</scope>
</reference>
<comment type="similarity">
    <text evidence="2">Belongs to the amino acid-polyamine-organocation (APC) superfamily. Cationic amino acid transporter (CAT) (TC 2.A.3.3) family.</text>
</comment>
<dbReference type="VEuPathDB" id="VectorBase:ADAR2_010163"/>
<organism evidence="10">
    <name type="scientific">Anopheles darlingi</name>
    <name type="common">Mosquito</name>
    <dbReference type="NCBI Taxonomy" id="43151"/>
    <lineage>
        <taxon>Eukaryota</taxon>
        <taxon>Metazoa</taxon>
        <taxon>Ecdysozoa</taxon>
        <taxon>Arthropoda</taxon>
        <taxon>Hexapoda</taxon>
        <taxon>Insecta</taxon>
        <taxon>Pterygota</taxon>
        <taxon>Neoptera</taxon>
        <taxon>Endopterygota</taxon>
        <taxon>Diptera</taxon>
        <taxon>Nematocera</taxon>
        <taxon>Culicoidea</taxon>
        <taxon>Culicidae</taxon>
        <taxon>Anophelinae</taxon>
        <taxon>Anopheles</taxon>
    </lineage>
</organism>
<dbReference type="PIRSF" id="PIRSF006060">
    <property type="entry name" value="AA_transporter"/>
    <property type="match status" value="1"/>
</dbReference>
<feature type="domain" description="Cationic amino acid transporter C-terminal" evidence="9">
    <location>
        <begin position="519"/>
        <end position="569"/>
    </location>
</feature>
<evidence type="ECO:0000259" key="9">
    <source>
        <dbReference type="Pfam" id="PF13906"/>
    </source>
</evidence>
<keyword evidence="6 8" id="KW-0472">Membrane</keyword>